<feature type="region of interest" description="Disordered" evidence="1">
    <location>
        <begin position="1"/>
        <end position="70"/>
    </location>
</feature>
<gene>
    <name evidence="2" type="ORF">D910_06875</name>
</gene>
<evidence type="ECO:0000256" key="1">
    <source>
        <dbReference type="SAM" id="MobiDB-lite"/>
    </source>
</evidence>
<accession>U4U6J9</accession>
<dbReference type="Proteomes" id="UP000030742">
    <property type="component" value="Unassembled WGS sequence"/>
</dbReference>
<protein>
    <submittedName>
        <fullName evidence="2">Uncharacterized protein</fullName>
    </submittedName>
</protein>
<dbReference type="OrthoDB" id="10063560at2759"/>
<dbReference type="AlphaFoldDB" id="U4U6J9"/>
<sequence>MSADSFQVEKAQRASIAESPVKEAPPPLQPRHMRINQSMRAKPSHDHRSRMSPPKEGLRESRSSSLVGFC</sequence>
<dbReference type="EMBL" id="KB632170">
    <property type="protein sequence ID" value="ERL89509.1"/>
    <property type="molecule type" value="Genomic_DNA"/>
</dbReference>
<organism evidence="2 3">
    <name type="scientific">Dendroctonus ponderosae</name>
    <name type="common">Mountain pine beetle</name>
    <dbReference type="NCBI Taxonomy" id="77166"/>
    <lineage>
        <taxon>Eukaryota</taxon>
        <taxon>Metazoa</taxon>
        <taxon>Ecdysozoa</taxon>
        <taxon>Arthropoda</taxon>
        <taxon>Hexapoda</taxon>
        <taxon>Insecta</taxon>
        <taxon>Pterygota</taxon>
        <taxon>Neoptera</taxon>
        <taxon>Endopterygota</taxon>
        <taxon>Coleoptera</taxon>
        <taxon>Polyphaga</taxon>
        <taxon>Cucujiformia</taxon>
        <taxon>Curculionidae</taxon>
        <taxon>Scolytinae</taxon>
        <taxon>Dendroctonus</taxon>
    </lineage>
</organism>
<evidence type="ECO:0000313" key="2">
    <source>
        <dbReference type="EMBL" id="ERL89509.1"/>
    </source>
</evidence>
<name>U4U6J9_DENPD</name>
<reference evidence="2 3" key="1">
    <citation type="journal article" date="2013" name="Genome Biol.">
        <title>Draft genome of the mountain pine beetle, Dendroctonus ponderosae Hopkins, a major forest pest.</title>
        <authorList>
            <person name="Keeling C.I."/>
            <person name="Yuen M.M."/>
            <person name="Liao N.Y."/>
            <person name="Docking T.R."/>
            <person name="Chan S.K."/>
            <person name="Taylor G.A."/>
            <person name="Palmquist D.L."/>
            <person name="Jackman S.D."/>
            <person name="Nguyen A."/>
            <person name="Li M."/>
            <person name="Henderson H."/>
            <person name="Janes J.K."/>
            <person name="Zhao Y."/>
            <person name="Pandoh P."/>
            <person name="Moore R."/>
            <person name="Sperling F.A."/>
            <person name="Huber D.P."/>
            <person name="Birol I."/>
            <person name="Jones S.J."/>
            <person name="Bohlmann J."/>
        </authorList>
    </citation>
    <scope>NUCLEOTIDE SEQUENCE</scope>
</reference>
<dbReference type="STRING" id="77166.U4U6J9"/>
<proteinExistence type="predicted"/>
<evidence type="ECO:0000313" key="3">
    <source>
        <dbReference type="Proteomes" id="UP000030742"/>
    </source>
</evidence>